<dbReference type="InterPro" id="IPR018528">
    <property type="entry name" value="Preph_deHydtase_CS"/>
</dbReference>
<dbReference type="Pfam" id="PF00800">
    <property type="entry name" value="PDT"/>
    <property type="match status" value="1"/>
</dbReference>
<dbReference type="PROSITE" id="PS51671">
    <property type="entry name" value="ACT"/>
    <property type="match status" value="1"/>
</dbReference>
<comment type="subcellular location">
    <subcellularLocation>
        <location evidence="1">Cytoplasm</location>
    </subcellularLocation>
</comment>
<evidence type="ECO:0000313" key="12">
    <source>
        <dbReference type="Proteomes" id="UP000011083"/>
    </source>
</evidence>
<accession>L8HE69</accession>
<evidence type="ECO:0000313" key="11">
    <source>
        <dbReference type="EMBL" id="ELR22681.1"/>
    </source>
</evidence>
<dbReference type="Proteomes" id="UP000011083">
    <property type="component" value="Unassembled WGS sequence"/>
</dbReference>
<keyword evidence="5" id="KW-0028">Amino-acid biosynthesis</keyword>
<dbReference type="GO" id="GO:0046417">
    <property type="term" value="P:chorismate metabolic process"/>
    <property type="evidence" value="ECO:0007669"/>
    <property type="project" value="InterPro"/>
</dbReference>
<dbReference type="STRING" id="1257118.L8HE69"/>
<dbReference type="SUPFAM" id="SSF55021">
    <property type="entry name" value="ACT-like"/>
    <property type="match status" value="1"/>
</dbReference>
<dbReference type="GO" id="GO:0005737">
    <property type="term" value="C:cytoplasm"/>
    <property type="evidence" value="ECO:0007669"/>
    <property type="project" value="UniProtKB-SubCell"/>
</dbReference>
<dbReference type="PANTHER" id="PTHR21145:SF12">
    <property type="entry name" value="CHORISMATE MUTASE"/>
    <property type="match status" value="1"/>
</dbReference>
<dbReference type="Gene3D" id="3.40.190.10">
    <property type="entry name" value="Periplasmic binding protein-like II"/>
    <property type="match status" value="2"/>
</dbReference>
<dbReference type="GO" id="GO:0004664">
    <property type="term" value="F:prephenate dehydratase activity"/>
    <property type="evidence" value="ECO:0007669"/>
    <property type="project" value="InterPro"/>
</dbReference>
<dbReference type="AlphaFoldDB" id="L8HE69"/>
<dbReference type="GeneID" id="14923627"/>
<dbReference type="UniPathway" id="UPA00120">
    <property type="reaction ID" value="UER00203"/>
</dbReference>
<dbReference type="OrthoDB" id="191918at2759"/>
<evidence type="ECO:0000259" key="9">
    <source>
        <dbReference type="PROSITE" id="PS51171"/>
    </source>
</evidence>
<keyword evidence="7" id="KW-0413">Isomerase</keyword>
<dbReference type="SUPFAM" id="SSF48600">
    <property type="entry name" value="Chorismate mutase II"/>
    <property type="match status" value="2"/>
</dbReference>
<dbReference type="EC" id="5.4.99.5" evidence="3"/>
<dbReference type="PROSITE" id="PS51171">
    <property type="entry name" value="PREPHENATE_DEHYDR_3"/>
    <property type="match status" value="1"/>
</dbReference>
<protein>
    <recommendedName>
        <fullName evidence="3">chorismate mutase</fullName>
        <ecNumber evidence="3">5.4.99.5</ecNumber>
    </recommendedName>
</protein>
<dbReference type="RefSeq" id="XP_004367762.1">
    <property type="nucleotide sequence ID" value="XM_004367705.1"/>
</dbReference>
<dbReference type="GO" id="GO:0004106">
    <property type="term" value="F:chorismate mutase activity"/>
    <property type="evidence" value="ECO:0007669"/>
    <property type="project" value="UniProtKB-EC"/>
</dbReference>
<organism evidence="11 12">
    <name type="scientific">Acanthamoeba castellanii (strain ATCC 30010 / Neff)</name>
    <dbReference type="NCBI Taxonomy" id="1257118"/>
    <lineage>
        <taxon>Eukaryota</taxon>
        <taxon>Amoebozoa</taxon>
        <taxon>Discosea</taxon>
        <taxon>Longamoebia</taxon>
        <taxon>Centramoebida</taxon>
        <taxon>Acanthamoebidae</taxon>
        <taxon>Acanthamoeba</taxon>
    </lineage>
</organism>
<dbReference type="InterPro" id="IPR001086">
    <property type="entry name" value="Preph_deHydtase"/>
</dbReference>
<dbReference type="InterPro" id="IPR045865">
    <property type="entry name" value="ACT-like_dom_sf"/>
</dbReference>
<evidence type="ECO:0000256" key="6">
    <source>
        <dbReference type="ARBA" id="ARBA00023141"/>
    </source>
</evidence>
<dbReference type="PANTHER" id="PTHR21145">
    <property type="entry name" value="CHORISMATE MUTASE"/>
    <property type="match status" value="1"/>
</dbReference>
<dbReference type="EMBL" id="KB007874">
    <property type="protein sequence ID" value="ELR22681.1"/>
    <property type="molecule type" value="Genomic_DNA"/>
</dbReference>
<dbReference type="InterPro" id="IPR037039">
    <property type="entry name" value="CM_AroQ_sf_eucaryotic"/>
</dbReference>
<dbReference type="PROSITE" id="PS00857">
    <property type="entry name" value="PREPHENATE_DEHYDR_1"/>
    <property type="match status" value="1"/>
</dbReference>
<dbReference type="Pfam" id="PF01842">
    <property type="entry name" value="ACT"/>
    <property type="match status" value="1"/>
</dbReference>
<gene>
    <name evidence="11" type="ORF">ACA1_081100</name>
</gene>
<keyword evidence="6" id="KW-0057">Aromatic amino acid biosynthesis</keyword>
<keyword evidence="4" id="KW-0963">Cytoplasm</keyword>
<dbReference type="VEuPathDB" id="AmoebaDB:ACA1_081100"/>
<dbReference type="CDD" id="cd13630">
    <property type="entry name" value="PBP2_PDT_1"/>
    <property type="match status" value="1"/>
</dbReference>
<dbReference type="InterPro" id="IPR036263">
    <property type="entry name" value="Chorismate_II_sf"/>
</dbReference>
<dbReference type="PROSITE" id="PS51169">
    <property type="entry name" value="CHORISMATE_MUT_3"/>
    <property type="match status" value="2"/>
</dbReference>
<dbReference type="Gene3D" id="1.10.590.10">
    <property type="entry name" value="Chorismate mutase, AroQ class superfamily, eukaryotic"/>
    <property type="match status" value="2"/>
</dbReference>
<dbReference type="InterPro" id="IPR008238">
    <property type="entry name" value="Chorismate_mutase_AroQ_euk"/>
</dbReference>
<evidence type="ECO:0000256" key="1">
    <source>
        <dbReference type="ARBA" id="ARBA00004496"/>
    </source>
</evidence>
<sequence length="746" mass="83797">MERNEKQLNEGEAAQIDTSQGSSTLEHFFQETPITLADIRSTLIRLEETIIFALIERAQFRANPAVYRKDEETEVRQKGKSFLDVFFGQIEKAHSLMRRYTSPDEHPFYPEELERPILPLLNYSAIIRPNNINLNPKAGTLFPSLSLSVCTMHHAARSWGWLIDTSQGSSTLEHFFQETPITLADIRSTLIRLEETIIFALIERAQFRANPAVYRKDEETEVRQKGKSFLDVFFGQIEKAHSLMRRYTSPDEHPFYPEELERPILPLLNYSAIIRPNNINLNPKAGTLFPSLSLSVCTMHHAARSWGWLIMRLYLERIVPVICEAGNDNREYGSSANADINALQAISKRIHYGKFVAEIKFQQEKEKYSTLIREKDTDGIMNLLTHPEVEKKVLARVRAKSSAYGRDISEDTASADASADRYKVDPDAIMGIYRDYVIPLTKEVEVDYLLQRLSPVSVAFLGPKASYSHQAALKYFKEGTPELLECATFSEVFQSVLSNKTSFGIVPIENSTTGRVHQALANFFDTSAKVCGETYLKVSHAFLLHEKALAAYEAAERDGKGAQKVGRLYSHPQVFDQSRKWIEETFPGATCVSVSSSSQAAKLVSEEAGEETDGKVSGALGSSLLAGEYGLKIVRKDIQDDPNNTTRFLVIAKTFTGPSGKDKTLLTFGLKHMVGSLSSALTIFSKHGINMSGIESYPNKAEIWSYNFLVELEGHVEDKNVKEALDELRELATFINIIGSFPEAYP</sequence>
<dbReference type="SMR" id="L8HE69"/>
<evidence type="ECO:0000256" key="7">
    <source>
        <dbReference type="ARBA" id="ARBA00023235"/>
    </source>
</evidence>
<dbReference type="OMA" id="TCLESIY"/>
<feature type="domain" description="Prephenate dehydratase" evidence="9">
    <location>
        <begin position="457"/>
        <end position="653"/>
    </location>
</feature>
<feature type="domain" description="ACT" evidence="10">
    <location>
        <begin position="665"/>
        <end position="742"/>
    </location>
</feature>
<evidence type="ECO:0000256" key="5">
    <source>
        <dbReference type="ARBA" id="ARBA00022605"/>
    </source>
</evidence>
<evidence type="ECO:0000259" key="10">
    <source>
        <dbReference type="PROSITE" id="PS51671"/>
    </source>
</evidence>
<evidence type="ECO:0000256" key="2">
    <source>
        <dbReference type="ARBA" id="ARBA00004817"/>
    </source>
</evidence>
<evidence type="ECO:0000256" key="4">
    <source>
        <dbReference type="ARBA" id="ARBA00022490"/>
    </source>
</evidence>
<name>L8HE69_ACACF</name>
<dbReference type="GO" id="GO:0009094">
    <property type="term" value="P:L-phenylalanine biosynthetic process"/>
    <property type="evidence" value="ECO:0007669"/>
    <property type="project" value="InterPro"/>
</dbReference>
<keyword evidence="12" id="KW-1185">Reference proteome</keyword>
<dbReference type="InterPro" id="IPR002912">
    <property type="entry name" value="ACT_dom"/>
</dbReference>
<dbReference type="InterPro" id="IPR002701">
    <property type="entry name" value="CM_II_prokaryot"/>
</dbReference>
<dbReference type="Gene3D" id="3.30.70.260">
    <property type="match status" value="1"/>
</dbReference>
<proteinExistence type="predicted"/>
<feature type="region of interest" description="Disordered" evidence="8">
    <location>
        <begin position="1"/>
        <end position="24"/>
    </location>
</feature>
<evidence type="ECO:0000256" key="8">
    <source>
        <dbReference type="SAM" id="MobiDB-lite"/>
    </source>
</evidence>
<dbReference type="Pfam" id="PF01817">
    <property type="entry name" value="CM_2"/>
    <property type="match status" value="1"/>
</dbReference>
<evidence type="ECO:0000256" key="3">
    <source>
        <dbReference type="ARBA" id="ARBA00012404"/>
    </source>
</evidence>
<dbReference type="CDD" id="cd04905">
    <property type="entry name" value="ACT_CM-PDT"/>
    <property type="match status" value="1"/>
</dbReference>
<dbReference type="SUPFAM" id="SSF53850">
    <property type="entry name" value="Periplasmic binding protein-like II"/>
    <property type="match status" value="1"/>
</dbReference>
<reference evidence="11 12" key="1">
    <citation type="journal article" date="2013" name="Genome Biol.">
        <title>Genome of Acanthamoeba castellanii highlights extensive lateral gene transfer and early evolution of tyrosine kinase signaling.</title>
        <authorList>
            <person name="Clarke M."/>
            <person name="Lohan A.J."/>
            <person name="Liu B."/>
            <person name="Lagkouvardos I."/>
            <person name="Roy S."/>
            <person name="Zafar N."/>
            <person name="Bertelli C."/>
            <person name="Schilde C."/>
            <person name="Kianianmomeni A."/>
            <person name="Burglin T.R."/>
            <person name="Frech C."/>
            <person name="Turcotte B."/>
            <person name="Kopec K.O."/>
            <person name="Synnott J.M."/>
            <person name="Choo C."/>
            <person name="Paponov I."/>
            <person name="Finkler A."/>
            <person name="Soon Heng Tan C."/>
            <person name="Hutchins A.P."/>
            <person name="Weinmeier T."/>
            <person name="Rattei T."/>
            <person name="Chu J.S."/>
            <person name="Gimenez G."/>
            <person name="Irimia M."/>
            <person name="Rigden D.J."/>
            <person name="Fitzpatrick D.A."/>
            <person name="Lorenzo-Morales J."/>
            <person name="Bateman A."/>
            <person name="Chiu C.H."/>
            <person name="Tang P."/>
            <person name="Hegemann P."/>
            <person name="Fromm H."/>
            <person name="Raoult D."/>
            <person name="Greub G."/>
            <person name="Miranda-Saavedra D."/>
            <person name="Chen N."/>
            <person name="Nash P."/>
            <person name="Ginger M.L."/>
            <person name="Horn M."/>
            <person name="Schaap P."/>
            <person name="Caler L."/>
            <person name="Loftus B."/>
        </authorList>
    </citation>
    <scope>NUCLEOTIDE SEQUENCE [LARGE SCALE GENOMIC DNA]</scope>
    <source>
        <strain evidence="11 12">Neff</strain>
    </source>
</reference>
<dbReference type="KEGG" id="acan:ACA1_081100"/>
<comment type="pathway">
    <text evidence="2">Metabolic intermediate biosynthesis; prephenate biosynthesis; prephenate from chorismate: step 1/1.</text>
</comment>